<dbReference type="AlphaFoldDB" id="A0A7K3RR14"/>
<keyword evidence="1" id="KW-1133">Transmembrane helix</keyword>
<feature type="transmembrane region" description="Helical" evidence="1">
    <location>
        <begin position="260"/>
        <end position="279"/>
    </location>
</feature>
<evidence type="ECO:0000313" key="3">
    <source>
        <dbReference type="Proteomes" id="UP000469670"/>
    </source>
</evidence>
<dbReference type="RefSeq" id="WP_164200109.1">
    <property type="nucleotide sequence ID" value="NZ_JAAGMP010000256.1"/>
</dbReference>
<feature type="transmembrane region" description="Helical" evidence="1">
    <location>
        <begin position="12"/>
        <end position="33"/>
    </location>
</feature>
<name>A0A7K3RR14_9ACTN</name>
<protein>
    <submittedName>
        <fullName evidence="2">Uncharacterized protein</fullName>
    </submittedName>
</protein>
<reference evidence="2 3" key="1">
    <citation type="submission" date="2020-01" db="EMBL/GenBank/DDBJ databases">
        <title>Insect and environment-associated Actinomycetes.</title>
        <authorList>
            <person name="Currrie C."/>
            <person name="Chevrette M."/>
            <person name="Carlson C."/>
            <person name="Stubbendieck R."/>
            <person name="Wendt-Pienkowski E."/>
        </authorList>
    </citation>
    <scope>NUCLEOTIDE SEQUENCE [LARGE SCALE GENOMIC DNA]</scope>
    <source>
        <strain evidence="2 3">SID7590</strain>
    </source>
</reference>
<dbReference type="Proteomes" id="UP000469670">
    <property type="component" value="Unassembled WGS sequence"/>
</dbReference>
<organism evidence="2 3">
    <name type="scientific">Streptomyces parvus</name>
    <dbReference type="NCBI Taxonomy" id="66428"/>
    <lineage>
        <taxon>Bacteria</taxon>
        <taxon>Bacillati</taxon>
        <taxon>Actinomycetota</taxon>
        <taxon>Actinomycetes</taxon>
        <taxon>Kitasatosporales</taxon>
        <taxon>Streptomycetaceae</taxon>
        <taxon>Streptomyces</taxon>
    </lineage>
</organism>
<gene>
    <name evidence="2" type="ORF">G3I50_04990</name>
</gene>
<evidence type="ECO:0000313" key="2">
    <source>
        <dbReference type="EMBL" id="NEC17618.1"/>
    </source>
</evidence>
<comment type="caution">
    <text evidence="2">The sequence shown here is derived from an EMBL/GenBank/DDBJ whole genome shotgun (WGS) entry which is preliminary data.</text>
</comment>
<evidence type="ECO:0000256" key="1">
    <source>
        <dbReference type="SAM" id="Phobius"/>
    </source>
</evidence>
<keyword evidence="1" id="KW-0472">Membrane</keyword>
<proteinExistence type="predicted"/>
<feature type="transmembrane region" description="Helical" evidence="1">
    <location>
        <begin position="189"/>
        <end position="207"/>
    </location>
</feature>
<accession>A0A7K3RR14</accession>
<sequence>MISQGFSWDAVWRIWLCAGLTEGLFVLLMVAWVGSGATALHGSFTEAAALRIGEIVPGGATRGKVLAARAKQTIVASFAPWKAARTPDIEWARDMTKSADHAMGPEDRHALYELLGEMSGSRDRTLAFLHRKEPEWVSHELVERASLARDITELRSLARKKDRIRVTLLWTAVRDNEASLLWRPLGAKLLDFVGRGTAAGLLLAALIQGDDTATLMNRIAIMTVIGAAFGSLIFVALAAHTLLRIRAARTGDGKWTAKRHAIGAAAAVPTMITLVFFLQQGVHSLLTTR</sequence>
<feature type="transmembrane region" description="Helical" evidence="1">
    <location>
        <begin position="219"/>
        <end position="239"/>
    </location>
</feature>
<dbReference type="EMBL" id="JAAGMP010000256">
    <property type="protein sequence ID" value="NEC17618.1"/>
    <property type="molecule type" value="Genomic_DNA"/>
</dbReference>
<keyword evidence="1" id="KW-0812">Transmembrane</keyword>